<evidence type="ECO:0000313" key="2">
    <source>
        <dbReference type="EMBL" id="MFC4673576.1"/>
    </source>
</evidence>
<evidence type="ECO:0000313" key="3">
    <source>
        <dbReference type="Proteomes" id="UP001596023"/>
    </source>
</evidence>
<feature type="region of interest" description="Disordered" evidence="1">
    <location>
        <begin position="128"/>
        <end position="151"/>
    </location>
</feature>
<proteinExistence type="predicted"/>
<name>A0ABV9KVG0_9BACT</name>
<dbReference type="Proteomes" id="UP001596023">
    <property type="component" value="Unassembled WGS sequence"/>
</dbReference>
<protein>
    <submittedName>
        <fullName evidence="2">Uncharacterized protein</fullName>
    </submittedName>
</protein>
<feature type="compositionally biased region" description="Polar residues" evidence="1">
    <location>
        <begin position="128"/>
        <end position="138"/>
    </location>
</feature>
<sequence length="151" mass="16040">MTIGTVESVDRENRTCDVERDGQPTLFKCRLNAVIDTLGSYVAAIPRVGSYVLCLTLDDPANCLVIAMSEPDEVAVKINNTTAVITSDDITLNGGALGGLVKVSELTAKLNELVTTFNLHTHAVAGTTASPTPNQAASFSRGDYENLKVKQ</sequence>
<dbReference type="EMBL" id="JBHSGN010000059">
    <property type="protein sequence ID" value="MFC4673576.1"/>
    <property type="molecule type" value="Genomic_DNA"/>
</dbReference>
<reference evidence="3" key="1">
    <citation type="journal article" date="2019" name="Int. J. Syst. Evol. Microbiol.">
        <title>The Global Catalogue of Microorganisms (GCM) 10K type strain sequencing project: providing services to taxonomists for standard genome sequencing and annotation.</title>
        <authorList>
            <consortium name="The Broad Institute Genomics Platform"/>
            <consortium name="The Broad Institute Genome Sequencing Center for Infectious Disease"/>
            <person name="Wu L."/>
            <person name="Ma J."/>
        </authorList>
    </citation>
    <scope>NUCLEOTIDE SEQUENCE [LARGE SCALE GENOMIC DNA]</scope>
    <source>
        <strain evidence="3">CCUG 66188</strain>
    </source>
</reference>
<feature type="compositionally biased region" description="Basic and acidic residues" evidence="1">
    <location>
        <begin position="142"/>
        <end position="151"/>
    </location>
</feature>
<evidence type="ECO:0000256" key="1">
    <source>
        <dbReference type="SAM" id="MobiDB-lite"/>
    </source>
</evidence>
<dbReference type="RefSeq" id="WP_379994993.1">
    <property type="nucleotide sequence ID" value="NZ_JBHSGN010000059.1"/>
</dbReference>
<keyword evidence="3" id="KW-1185">Reference proteome</keyword>
<accession>A0ABV9KVG0</accession>
<organism evidence="2 3">
    <name type="scientific">Dysgonomonas termitidis</name>
    <dbReference type="NCBI Taxonomy" id="1516126"/>
    <lineage>
        <taxon>Bacteria</taxon>
        <taxon>Pseudomonadati</taxon>
        <taxon>Bacteroidota</taxon>
        <taxon>Bacteroidia</taxon>
        <taxon>Bacteroidales</taxon>
        <taxon>Dysgonomonadaceae</taxon>
        <taxon>Dysgonomonas</taxon>
    </lineage>
</organism>
<gene>
    <name evidence="2" type="ORF">ACFO6W_07715</name>
</gene>
<comment type="caution">
    <text evidence="2">The sequence shown here is derived from an EMBL/GenBank/DDBJ whole genome shotgun (WGS) entry which is preliminary data.</text>
</comment>